<keyword evidence="1" id="KW-0847">Vitamin C</keyword>
<dbReference type="Gramene" id="rna-AYBTSS11_LOCUS20547">
    <property type="protein sequence ID" value="CAJ1964870.1"/>
    <property type="gene ID" value="gene-AYBTSS11_LOCUS20547"/>
</dbReference>
<dbReference type="EMBL" id="OY731403">
    <property type="protein sequence ID" value="CAJ1964870.1"/>
    <property type="molecule type" value="Genomic_DNA"/>
</dbReference>
<accession>A0AA86T374</accession>
<gene>
    <name evidence="2" type="ORF">AYBTSS11_LOCUS20547</name>
</gene>
<dbReference type="PANTHER" id="PTHR24014:SF4">
    <property type="entry name" value="2-OXOGLUTARATE AND IRON-DEPENDENT OXYGENASE DOMAIN-CONTAINING PROTEIN 2"/>
    <property type="match status" value="1"/>
</dbReference>
<proteinExistence type="predicted"/>
<name>A0AA86T374_9FABA</name>
<keyword evidence="3" id="KW-1185">Reference proteome</keyword>
<dbReference type="Proteomes" id="UP001189624">
    <property type="component" value="Chromosome 6"/>
</dbReference>
<dbReference type="Pfam" id="PF25238">
    <property type="entry name" value="OGFOD2-like"/>
    <property type="match status" value="1"/>
</dbReference>
<dbReference type="GO" id="GO:0031418">
    <property type="term" value="F:L-ascorbic acid binding"/>
    <property type="evidence" value="ECO:0007669"/>
    <property type="project" value="UniProtKB-KW"/>
</dbReference>
<evidence type="ECO:0000256" key="1">
    <source>
        <dbReference type="ARBA" id="ARBA00022896"/>
    </source>
</evidence>
<sequence length="190" mass="21840">MRPNTMNKYGVVLDDFGLEKMLDKLMEGFIRPLSREVGGATLDSHHGFVVEYGKDRDVELVHFLKQEIFDYSHVPGRVVLHWGRHRQGARATTSGNRVNLLLWCRSSVFREMKQYQKDFSSWCGECSREKKERQRSTTAATKLRQLRPIVVTIFHGVFRTSFHCMDGECEFPSPSLDSSNLVDSVIVSLV</sequence>
<dbReference type="PANTHER" id="PTHR24014">
    <property type="entry name" value="2-OXOGLUTARATE AND IRON-DEPENDENT OXYGENASE DOMAIN-CONTAINING PROTEIN 2"/>
    <property type="match status" value="1"/>
</dbReference>
<organism evidence="2 3">
    <name type="scientific">Sphenostylis stenocarpa</name>
    <dbReference type="NCBI Taxonomy" id="92480"/>
    <lineage>
        <taxon>Eukaryota</taxon>
        <taxon>Viridiplantae</taxon>
        <taxon>Streptophyta</taxon>
        <taxon>Embryophyta</taxon>
        <taxon>Tracheophyta</taxon>
        <taxon>Spermatophyta</taxon>
        <taxon>Magnoliopsida</taxon>
        <taxon>eudicotyledons</taxon>
        <taxon>Gunneridae</taxon>
        <taxon>Pentapetalae</taxon>
        <taxon>rosids</taxon>
        <taxon>fabids</taxon>
        <taxon>Fabales</taxon>
        <taxon>Fabaceae</taxon>
        <taxon>Papilionoideae</taxon>
        <taxon>50 kb inversion clade</taxon>
        <taxon>NPAAA clade</taxon>
        <taxon>indigoferoid/millettioid clade</taxon>
        <taxon>Phaseoleae</taxon>
        <taxon>Sphenostylis</taxon>
    </lineage>
</organism>
<protein>
    <submittedName>
        <fullName evidence="2">Uncharacterized protein</fullName>
    </submittedName>
</protein>
<reference evidence="2" key="1">
    <citation type="submission" date="2023-10" db="EMBL/GenBank/DDBJ databases">
        <authorList>
            <person name="Domelevo Entfellner J.-B."/>
        </authorList>
    </citation>
    <scope>NUCLEOTIDE SEQUENCE</scope>
</reference>
<dbReference type="AlphaFoldDB" id="A0AA86T374"/>
<evidence type="ECO:0000313" key="2">
    <source>
        <dbReference type="EMBL" id="CAJ1964870.1"/>
    </source>
</evidence>
<evidence type="ECO:0000313" key="3">
    <source>
        <dbReference type="Proteomes" id="UP001189624"/>
    </source>
</evidence>